<gene>
    <name evidence="1" type="ORF">S01H4_21227</name>
</gene>
<dbReference type="EMBL" id="BART01009598">
    <property type="protein sequence ID" value="GAG78508.1"/>
    <property type="molecule type" value="Genomic_DNA"/>
</dbReference>
<comment type="caution">
    <text evidence="1">The sequence shown here is derived from an EMBL/GenBank/DDBJ whole genome shotgun (WGS) entry which is preliminary data.</text>
</comment>
<reference evidence="1" key="1">
    <citation type="journal article" date="2014" name="Front. Microbiol.">
        <title>High frequency of phylogenetically diverse reductive dehalogenase-homologous genes in deep subseafloor sedimentary metagenomes.</title>
        <authorList>
            <person name="Kawai M."/>
            <person name="Futagami T."/>
            <person name="Toyoda A."/>
            <person name="Takaki Y."/>
            <person name="Nishi S."/>
            <person name="Hori S."/>
            <person name="Arai W."/>
            <person name="Tsubouchi T."/>
            <person name="Morono Y."/>
            <person name="Uchiyama I."/>
            <person name="Ito T."/>
            <person name="Fujiyama A."/>
            <person name="Inagaki F."/>
            <person name="Takami H."/>
        </authorList>
    </citation>
    <scope>NUCLEOTIDE SEQUENCE</scope>
    <source>
        <strain evidence="1">Expedition CK06-06</strain>
    </source>
</reference>
<dbReference type="AlphaFoldDB" id="X1B2Q1"/>
<accession>X1B2Q1</accession>
<protein>
    <submittedName>
        <fullName evidence="1">Uncharacterized protein</fullName>
    </submittedName>
</protein>
<sequence>MTKTNNKTKLILFVIVIASLFASIVGTWTVYGKDIEGNTDAVVELKEEGCKPAQEHKTSIALVEKDISTIQKDVSAIQADTKEILKQLRK</sequence>
<proteinExistence type="predicted"/>
<name>X1B2Q1_9ZZZZ</name>
<organism evidence="1">
    <name type="scientific">marine sediment metagenome</name>
    <dbReference type="NCBI Taxonomy" id="412755"/>
    <lineage>
        <taxon>unclassified sequences</taxon>
        <taxon>metagenomes</taxon>
        <taxon>ecological metagenomes</taxon>
    </lineage>
</organism>
<evidence type="ECO:0000313" key="1">
    <source>
        <dbReference type="EMBL" id="GAG78508.1"/>
    </source>
</evidence>